<dbReference type="CDD" id="cd12967">
    <property type="entry name" value="CBM_SusE-F_like_u1"/>
    <property type="match status" value="1"/>
</dbReference>
<proteinExistence type="predicted"/>
<dbReference type="InterPro" id="IPR025970">
    <property type="entry name" value="SusE"/>
</dbReference>
<evidence type="ECO:0000313" key="3">
    <source>
        <dbReference type="Proteomes" id="UP000244956"/>
    </source>
</evidence>
<dbReference type="AlphaFoldDB" id="A0A2U2B6C1"/>
<dbReference type="Gene3D" id="2.60.40.3620">
    <property type="match status" value="2"/>
</dbReference>
<dbReference type="RefSeq" id="WP_109265141.1">
    <property type="nucleotide sequence ID" value="NZ_QEWP01000012.1"/>
</dbReference>
<accession>A0A2U2B6C1</accession>
<gene>
    <name evidence="2" type="ORF">DDZ16_14185</name>
</gene>
<dbReference type="EMBL" id="QEWP01000012">
    <property type="protein sequence ID" value="PWD98607.1"/>
    <property type="molecule type" value="Genomic_DNA"/>
</dbReference>
<dbReference type="OrthoDB" id="975117at2"/>
<comment type="caution">
    <text evidence="2">The sequence shown here is derived from an EMBL/GenBank/DDBJ whole genome shotgun (WGS) entry which is preliminary data.</text>
</comment>
<reference evidence="2 3" key="1">
    <citation type="submission" date="2018-05" db="EMBL/GenBank/DDBJ databases">
        <title>Marinilabilia rubrum sp. nov., isolated from saltern sediment.</title>
        <authorList>
            <person name="Zhang R."/>
        </authorList>
    </citation>
    <scope>NUCLEOTIDE SEQUENCE [LARGE SCALE GENOMIC DNA]</scope>
    <source>
        <strain evidence="2 3">WTE16</strain>
    </source>
</reference>
<protein>
    <recommendedName>
        <fullName evidence="1">SusE outer membrane protein domain-containing protein</fullName>
    </recommendedName>
</protein>
<sequence length="359" mass="39963">MKNIKAISVFIMAALAILPGCDDDPTLTVQEKVEFSDDITLSAGELVLTDDEASEQVLSVSWPEVTYSIDAPVAYSVQFAVNQQWGQGFKQEVGGDVLSASFTTEELNNIALEMGLEPDEETTVNVRVEAYLNQRVYSSVEDLKLTPYNLVEPYIDYPSLYIAGDYQGWNIEEPDSISSKLDNGIYEGYIYIPEGGSNEFKVYADEDWGSTSYGNGGEGVVIIANYAGDNFVAPSDGYYLFSIDVNTMEYLLIKIDSWGIIGEATPDGWDSDTNLTFDETTELWTVTADLSSTGFLKFRANDAWTIDMGLDEEGNLRYANHPWLEYVDQTNFTIEADGNYTLTLDLTVPGNYRYRLEAN</sequence>
<organism evidence="2 3">
    <name type="scientific">Marinilabilia rubra</name>
    <dbReference type="NCBI Taxonomy" id="2162893"/>
    <lineage>
        <taxon>Bacteria</taxon>
        <taxon>Pseudomonadati</taxon>
        <taxon>Bacteroidota</taxon>
        <taxon>Bacteroidia</taxon>
        <taxon>Marinilabiliales</taxon>
        <taxon>Marinilabiliaceae</taxon>
        <taxon>Marinilabilia</taxon>
    </lineage>
</organism>
<evidence type="ECO:0000313" key="2">
    <source>
        <dbReference type="EMBL" id="PWD98607.1"/>
    </source>
</evidence>
<evidence type="ECO:0000259" key="1">
    <source>
        <dbReference type="Pfam" id="PF14292"/>
    </source>
</evidence>
<name>A0A2U2B6C1_9BACT</name>
<dbReference type="Pfam" id="PF14292">
    <property type="entry name" value="SusE"/>
    <property type="match status" value="1"/>
</dbReference>
<feature type="domain" description="SusE outer membrane protein" evidence="1">
    <location>
        <begin position="34"/>
        <end position="128"/>
    </location>
</feature>
<keyword evidence="3" id="KW-1185">Reference proteome</keyword>
<dbReference type="Proteomes" id="UP000244956">
    <property type="component" value="Unassembled WGS sequence"/>
</dbReference>